<dbReference type="Pfam" id="PF01243">
    <property type="entry name" value="PNPOx_N"/>
    <property type="match status" value="1"/>
</dbReference>
<dbReference type="EMBL" id="RBKT01000001">
    <property type="protein sequence ID" value="RKR86546.1"/>
    <property type="molecule type" value="Genomic_DNA"/>
</dbReference>
<evidence type="ECO:0000313" key="4">
    <source>
        <dbReference type="Proteomes" id="UP000277671"/>
    </source>
</evidence>
<dbReference type="OrthoDB" id="9786134at2"/>
<dbReference type="AlphaFoldDB" id="A0A495JC18"/>
<reference evidence="3 4" key="1">
    <citation type="submission" date="2018-10" db="EMBL/GenBank/DDBJ databases">
        <title>Sequencing the genomes of 1000 actinobacteria strains.</title>
        <authorList>
            <person name="Klenk H.-P."/>
        </authorList>
    </citation>
    <scope>NUCLEOTIDE SEQUENCE [LARGE SCALE GENOMIC DNA]</scope>
    <source>
        <strain evidence="3 4">DSM 45175</strain>
    </source>
</reference>
<name>A0A495JC18_9ACTN</name>
<dbReference type="PANTHER" id="PTHR42815:SF2">
    <property type="entry name" value="FAD-BINDING, PUTATIVE (AFU_ORTHOLOGUE AFUA_6G07600)-RELATED"/>
    <property type="match status" value="1"/>
</dbReference>
<keyword evidence="4" id="KW-1185">Reference proteome</keyword>
<sequence length="229" mass="25541">MPYRYLQELTTPSVAAAQERYGSQAAVQRLLVGWDTNPLLNAAEAAFVAERDSFYLATVSENGWPYLQHRGGPTGFLRVLEPVDGHSVLGWADLRGNRQYLSVGNLGNSPRVSLLLMDYAHQRRLKIIGTARVTDVHDGTPGDLLERLRVPGQRGKVERLITIDIHSYDWNCPQHITPRYSAAELADALTPVHEELARLRADNRVLREQLQLRPAPPGDGTGNKDGHEH</sequence>
<organism evidence="3 4">
    <name type="scientific">Micromonospora pisi</name>
    <dbReference type="NCBI Taxonomy" id="589240"/>
    <lineage>
        <taxon>Bacteria</taxon>
        <taxon>Bacillati</taxon>
        <taxon>Actinomycetota</taxon>
        <taxon>Actinomycetes</taxon>
        <taxon>Micromonosporales</taxon>
        <taxon>Micromonosporaceae</taxon>
        <taxon>Micromonospora</taxon>
    </lineage>
</organism>
<feature type="domain" description="Pyridoxamine 5'-phosphate oxidase N-terminal" evidence="2">
    <location>
        <begin position="43"/>
        <end position="134"/>
    </location>
</feature>
<proteinExistence type="predicted"/>
<dbReference type="SUPFAM" id="SSF50475">
    <property type="entry name" value="FMN-binding split barrel"/>
    <property type="match status" value="1"/>
</dbReference>
<feature type="region of interest" description="Disordered" evidence="1">
    <location>
        <begin position="208"/>
        <end position="229"/>
    </location>
</feature>
<dbReference type="Gene3D" id="2.30.110.10">
    <property type="entry name" value="Electron Transport, Fmn-binding Protein, Chain A"/>
    <property type="match status" value="1"/>
</dbReference>
<dbReference type="InterPro" id="IPR012349">
    <property type="entry name" value="Split_barrel_FMN-bd"/>
</dbReference>
<comment type="caution">
    <text evidence="3">The sequence shown here is derived from an EMBL/GenBank/DDBJ whole genome shotgun (WGS) entry which is preliminary data.</text>
</comment>
<dbReference type="InterPro" id="IPR011576">
    <property type="entry name" value="Pyridox_Oxase_N"/>
</dbReference>
<dbReference type="RefSeq" id="WP_121154632.1">
    <property type="nucleotide sequence ID" value="NZ_RBKT01000001.1"/>
</dbReference>
<protein>
    <recommendedName>
        <fullName evidence="2">Pyridoxamine 5'-phosphate oxidase N-terminal domain-containing protein</fullName>
    </recommendedName>
</protein>
<dbReference type="PANTHER" id="PTHR42815">
    <property type="entry name" value="FAD-BINDING, PUTATIVE (AFU_ORTHOLOGUE AFUA_6G07600)-RELATED"/>
    <property type="match status" value="1"/>
</dbReference>
<dbReference type="Proteomes" id="UP000277671">
    <property type="component" value="Unassembled WGS sequence"/>
</dbReference>
<evidence type="ECO:0000259" key="2">
    <source>
        <dbReference type="Pfam" id="PF01243"/>
    </source>
</evidence>
<accession>A0A495JC18</accession>
<evidence type="ECO:0000313" key="3">
    <source>
        <dbReference type="EMBL" id="RKR86546.1"/>
    </source>
</evidence>
<gene>
    <name evidence="3" type="ORF">BDK92_0777</name>
</gene>
<evidence type="ECO:0000256" key="1">
    <source>
        <dbReference type="SAM" id="MobiDB-lite"/>
    </source>
</evidence>